<dbReference type="EMBL" id="BSPL01000008">
    <property type="protein sequence ID" value="GLS68811.1"/>
    <property type="molecule type" value="Genomic_DNA"/>
</dbReference>
<name>A0AA37T8L4_9HYPH</name>
<dbReference type="Proteomes" id="UP001157440">
    <property type="component" value="Unassembled WGS sequence"/>
</dbReference>
<comment type="caution">
    <text evidence="1">The sequence shown here is derived from an EMBL/GenBank/DDBJ whole genome shotgun (WGS) entry which is preliminary data.</text>
</comment>
<dbReference type="PANTHER" id="PTHR30143">
    <property type="entry name" value="ACID HYDRATASE"/>
    <property type="match status" value="1"/>
</dbReference>
<evidence type="ECO:0000313" key="2">
    <source>
        <dbReference type="Proteomes" id="UP001157440"/>
    </source>
</evidence>
<dbReference type="SUPFAM" id="SSF56529">
    <property type="entry name" value="FAH"/>
    <property type="match status" value="1"/>
</dbReference>
<sequence>MLMTEPLSAAHHARTILAAHEHRRQIPPLTGWDRALDLPAAYRVAEEVRHLRAARGERAIGRKIGFTNTTLWDRYGVRAPIWGHVYDTTLRDRDALPGPVALAAFVEPRIEPEIVFGLARPPEPGMDAPALIGCLDWAAAGFEIVQSLFPGWRFAAPDTVAAFGLHGLLVVGERVRIAPAERQAWIGRLADFTVDLLRDGAVADRGGGRNVLGTGPLAALGHLVDVLANDPDAPPLAAGEIITTGTLTDALPIAPGQSWRARLDGLPLPGIDLAMI</sequence>
<dbReference type="GO" id="GO:0005737">
    <property type="term" value="C:cytoplasm"/>
    <property type="evidence" value="ECO:0007669"/>
    <property type="project" value="TreeGrafter"/>
</dbReference>
<dbReference type="InterPro" id="IPR036663">
    <property type="entry name" value="Fumarylacetoacetase_C_sf"/>
</dbReference>
<dbReference type="InterPro" id="IPR050772">
    <property type="entry name" value="Hydratase-Decarb/MhpD_sf"/>
</dbReference>
<accession>A0AA37T8L4</accession>
<evidence type="ECO:0000313" key="1">
    <source>
        <dbReference type="EMBL" id="GLS68811.1"/>
    </source>
</evidence>
<protein>
    <submittedName>
        <fullName evidence="1">2-keto-4-pentenoate hydratase</fullName>
    </submittedName>
</protein>
<dbReference type="Gene3D" id="3.90.850.10">
    <property type="entry name" value="Fumarylacetoacetase-like, C-terminal domain"/>
    <property type="match status" value="1"/>
</dbReference>
<dbReference type="GO" id="GO:0008684">
    <property type="term" value="F:2-oxopent-4-enoate hydratase activity"/>
    <property type="evidence" value="ECO:0007669"/>
    <property type="project" value="TreeGrafter"/>
</dbReference>
<dbReference type="AlphaFoldDB" id="A0AA37T8L4"/>
<reference evidence="2" key="1">
    <citation type="journal article" date="2019" name="Int. J. Syst. Evol. Microbiol.">
        <title>The Global Catalogue of Microorganisms (GCM) 10K type strain sequencing project: providing services to taxonomists for standard genome sequencing and annotation.</title>
        <authorList>
            <consortium name="The Broad Institute Genomics Platform"/>
            <consortium name="The Broad Institute Genome Sequencing Center for Infectious Disease"/>
            <person name="Wu L."/>
            <person name="Ma J."/>
        </authorList>
    </citation>
    <scope>NUCLEOTIDE SEQUENCE [LARGE SCALE GENOMIC DNA]</scope>
    <source>
        <strain evidence="2">NBRC 103632</strain>
    </source>
</reference>
<organism evidence="1 2">
    <name type="scientific">Methylobacterium tardum</name>
    <dbReference type="NCBI Taxonomy" id="374432"/>
    <lineage>
        <taxon>Bacteria</taxon>
        <taxon>Pseudomonadati</taxon>
        <taxon>Pseudomonadota</taxon>
        <taxon>Alphaproteobacteria</taxon>
        <taxon>Hyphomicrobiales</taxon>
        <taxon>Methylobacteriaceae</taxon>
        <taxon>Methylobacterium</taxon>
    </lineage>
</organism>
<proteinExistence type="predicted"/>
<keyword evidence="2" id="KW-1185">Reference proteome</keyword>
<dbReference type="PANTHER" id="PTHR30143:SF0">
    <property type="entry name" value="2-KETO-4-PENTENOATE HYDRATASE"/>
    <property type="match status" value="1"/>
</dbReference>
<gene>
    <name evidence="1" type="ORF">GCM10007890_08230</name>
</gene>